<dbReference type="RefSeq" id="WP_096422694.1">
    <property type="nucleotide sequence ID" value="NZ_AP017315.1"/>
</dbReference>
<dbReference type="KEGG" id="malk:MalAC0309_2240"/>
<evidence type="ECO:0000313" key="3">
    <source>
        <dbReference type="EMBL" id="BAU33082.1"/>
    </source>
</evidence>
<dbReference type="EMBL" id="AP017315">
    <property type="protein sequence ID" value="BAU33082.1"/>
    <property type="molecule type" value="Genomic_DNA"/>
</dbReference>
<dbReference type="OrthoDB" id="5241668at2"/>
<organism evidence="3 4">
    <name type="scientific">Microcella alkaliphila</name>
    <dbReference type="NCBI Taxonomy" id="279828"/>
    <lineage>
        <taxon>Bacteria</taxon>
        <taxon>Bacillati</taxon>
        <taxon>Actinomycetota</taxon>
        <taxon>Actinomycetes</taxon>
        <taxon>Micrococcales</taxon>
        <taxon>Microbacteriaceae</taxon>
        <taxon>Microcella</taxon>
    </lineage>
</organism>
<keyword evidence="1" id="KW-0812">Transmembrane</keyword>
<gene>
    <name evidence="3" type="ORF">MalAC0309_2240</name>
</gene>
<evidence type="ECO:0000256" key="1">
    <source>
        <dbReference type="SAM" id="Phobius"/>
    </source>
</evidence>
<evidence type="ECO:0000259" key="2">
    <source>
        <dbReference type="Pfam" id="PF14258"/>
    </source>
</evidence>
<dbReference type="Pfam" id="PF14258">
    <property type="entry name" value="DUF4350"/>
    <property type="match status" value="1"/>
</dbReference>
<accession>A0A0U4WZE6</accession>
<keyword evidence="1" id="KW-0472">Membrane</keyword>
<dbReference type="AlphaFoldDB" id="A0A0U4WZE6"/>
<reference evidence="4" key="1">
    <citation type="submission" date="2015-12" db="EMBL/GenBank/DDBJ databases">
        <authorList>
            <person name="Shamseldin A."/>
            <person name="Moawad H."/>
            <person name="Abd El-Rahim W.M."/>
            <person name="Sadowsky M.J."/>
        </authorList>
    </citation>
    <scope>NUCLEOTIDE SEQUENCE [LARGE SCALE GENOMIC DNA]</scope>
    <source>
        <strain evidence="4">JAM AC0309</strain>
    </source>
</reference>
<reference evidence="3 4" key="2">
    <citation type="submission" date="2016-01" db="EMBL/GenBank/DDBJ databases">
        <title>Microcella alkaliphila JAM AC0309 whole genome shotgun sequence.</title>
        <authorList>
            <person name="Kurata A."/>
            <person name="Hirose Y."/>
            <person name="Kishimoto N."/>
            <person name="Kobayashi T."/>
        </authorList>
    </citation>
    <scope>NUCLEOTIDE SEQUENCE [LARGE SCALE GENOMIC DNA]</scope>
    <source>
        <strain evidence="3 4">JAM AC0309</strain>
    </source>
</reference>
<protein>
    <submittedName>
        <fullName evidence="3">Putative secreted protein</fullName>
    </submittedName>
</protein>
<sequence length="399" mass="40940">MTATIVTPTAGRAIKRSLFWVGVVGVALTVAVLMTALNGTVTGSERWDTSAAAPTGSRALVTVLGEQGIDVTVATTRAAVDSALSDARDAGEQVTLLVADGRGILDGDRIAGLTGLADRLVLVEPGVDTLDALDFPFATSRTVSGPIDSDGCALAAATRAGSVDGDAIVVYDTDVDDACFRTEGGAAVLTTTVDGAPVTVLGAGEALENGAIERGGNAALALGLAGEHPRLVWYSPGPADSDAASLAELTPGWVNPLAWLAAITLLVAAFWRGRRLGPVVIENLPVVVKTTETMEGRARLYARGGARLRALDALRVGTLRRIARTLALGAGAGVDDVITSAAATIGADERAVRALLVDTEPSTDAELVRLSDRLTELERAVARRVAQGDDTASTERMNA</sequence>
<evidence type="ECO:0000313" key="4">
    <source>
        <dbReference type="Proteomes" id="UP000218965"/>
    </source>
</evidence>
<feature type="domain" description="DUF4350" evidence="2">
    <location>
        <begin position="51"/>
        <end position="224"/>
    </location>
</feature>
<name>A0A0U4WZE6_9MICO</name>
<keyword evidence="1" id="KW-1133">Transmembrane helix</keyword>
<proteinExistence type="predicted"/>
<dbReference type="InterPro" id="IPR025646">
    <property type="entry name" value="DUF4350"/>
</dbReference>
<dbReference type="Proteomes" id="UP000218965">
    <property type="component" value="Chromosome"/>
</dbReference>
<feature type="transmembrane region" description="Helical" evidence="1">
    <location>
        <begin position="18"/>
        <end position="37"/>
    </location>
</feature>